<dbReference type="SUPFAM" id="SSF81383">
    <property type="entry name" value="F-box domain"/>
    <property type="match status" value="1"/>
</dbReference>
<dbReference type="Pfam" id="PF12937">
    <property type="entry name" value="F-box-like"/>
    <property type="match status" value="1"/>
</dbReference>
<dbReference type="AlphaFoldDB" id="A0A1B6HMY1"/>
<proteinExistence type="predicted"/>
<evidence type="ECO:0000313" key="3">
    <source>
        <dbReference type="EMBL" id="JAS79316.1"/>
    </source>
</evidence>
<protein>
    <recommendedName>
        <fullName evidence="1">F-box domain-containing protein</fullName>
    </recommendedName>
</protein>
<organism evidence="2">
    <name type="scientific">Homalodisca liturata</name>
    <dbReference type="NCBI Taxonomy" id="320908"/>
    <lineage>
        <taxon>Eukaryota</taxon>
        <taxon>Metazoa</taxon>
        <taxon>Ecdysozoa</taxon>
        <taxon>Arthropoda</taxon>
        <taxon>Hexapoda</taxon>
        <taxon>Insecta</taxon>
        <taxon>Pterygota</taxon>
        <taxon>Neoptera</taxon>
        <taxon>Paraneoptera</taxon>
        <taxon>Hemiptera</taxon>
        <taxon>Auchenorrhyncha</taxon>
        <taxon>Membracoidea</taxon>
        <taxon>Cicadellidae</taxon>
        <taxon>Cicadellinae</taxon>
        <taxon>Proconiini</taxon>
        <taxon>Homalodisca</taxon>
    </lineage>
</organism>
<dbReference type="Gene3D" id="1.20.1280.50">
    <property type="match status" value="1"/>
</dbReference>
<dbReference type="EMBL" id="GECU01028390">
    <property type="protein sequence ID" value="JAS79316.1"/>
    <property type="molecule type" value="Transcribed_RNA"/>
</dbReference>
<feature type="domain" description="F-box" evidence="1">
    <location>
        <begin position="1"/>
        <end position="44"/>
    </location>
</feature>
<dbReference type="PROSITE" id="PS50181">
    <property type="entry name" value="FBOX"/>
    <property type="match status" value="1"/>
</dbReference>
<dbReference type="InterPro" id="IPR036047">
    <property type="entry name" value="F-box-like_dom_sf"/>
</dbReference>
<name>A0A1B6HMY1_9HEMI</name>
<sequence length="485" mass="56463">MENLPDRAITNIAVYLRPRELMACSAVSRKWREKFNIDKVWEPHLQFLGNHYKIQEKYKEMILCPPYFQTLVPLCVARENYIRDQCLRFNCRTGRFTVESFKPKSGIFVHRVVDHLDKDGNYWLFLITDVTIEVWNVTNKPYFHCSVSERLRNVDTLYIINTKIIAVYLDYVQVFLFEPPNFIPIFCCCFFFHDDVVTLDPGDPIGKKYHSNMKHFVTDNILLGHTASIRKSFLSNTELHIWNLDTLVKLEASTIVQERIVPYVIGDQDDLKGFIKFEYFRGDSSFALVALNEEENEKWKASALILRLDPPRVVRFLHSFERSKIIWCSKVKRVIAIIGFKHNTGYFLCLLSDSGTETALKILNKLDVIDLHQFSFTSAKIYVKTMKEVMIAEVMSDRLVVHSCLYDDQLSIESINVTNIFLFSSCYNGQVRLWDIDCCFFVKSLPSINGMIDISTITTLKDVRFPPKIICTNVAGRHVNVLSFW</sequence>
<dbReference type="InterPro" id="IPR001810">
    <property type="entry name" value="F-box_dom"/>
</dbReference>
<accession>A0A1B6HMY1</accession>
<dbReference type="SMART" id="SM00256">
    <property type="entry name" value="FBOX"/>
    <property type="match status" value="1"/>
</dbReference>
<gene>
    <name evidence="3" type="ORF">g.34512</name>
    <name evidence="2" type="ORF">g.34514</name>
</gene>
<evidence type="ECO:0000259" key="1">
    <source>
        <dbReference type="PROSITE" id="PS50181"/>
    </source>
</evidence>
<reference evidence="2" key="1">
    <citation type="submission" date="2015-11" db="EMBL/GenBank/DDBJ databases">
        <title>De novo transcriptome assembly of four potential Pierce s Disease insect vectors from Arizona vineyards.</title>
        <authorList>
            <person name="Tassone E.E."/>
        </authorList>
    </citation>
    <scope>NUCLEOTIDE SEQUENCE</scope>
</reference>
<dbReference type="EMBL" id="GECU01031663">
    <property type="protein sequence ID" value="JAS76043.1"/>
    <property type="molecule type" value="Transcribed_RNA"/>
</dbReference>
<evidence type="ECO:0000313" key="2">
    <source>
        <dbReference type="EMBL" id="JAS76043.1"/>
    </source>
</evidence>